<reference evidence="2" key="1">
    <citation type="submission" date="2011-05" db="EMBL/GenBank/DDBJ databases">
        <authorList>
            <person name="Richards S.R."/>
            <person name="Qu J."/>
            <person name="Jiang H."/>
            <person name="Jhangiani S.N."/>
            <person name="Agravi P."/>
            <person name="Goodspeed R."/>
            <person name="Gross S."/>
            <person name="Mandapat C."/>
            <person name="Jackson L."/>
            <person name="Mathew T."/>
            <person name="Pu L."/>
            <person name="Thornton R."/>
            <person name="Saada N."/>
            <person name="Wilczek-Boney K.B."/>
            <person name="Lee S."/>
            <person name="Kovar C."/>
            <person name="Wu Y."/>
            <person name="Scherer S.E."/>
            <person name="Worley K.C."/>
            <person name="Muzny D.M."/>
            <person name="Gibbs R."/>
        </authorList>
    </citation>
    <scope>NUCLEOTIDE SEQUENCE</scope>
    <source>
        <strain evidence="2">Brora</strain>
    </source>
</reference>
<protein>
    <submittedName>
        <fullName evidence="1">Uncharacterized protein</fullName>
    </submittedName>
</protein>
<dbReference type="HOGENOM" id="CLU_2295127_0_0_1"/>
<sequence>MQVEFVLVRFEMEKFDQIKVIKSFKRYSSAGLKARECFIIKSFGLQDKREVVGYTWDFESNNIKPEVTKIMYVTRQAIDCCEGSSFISKREKRELNWVDRD</sequence>
<proteinExistence type="predicted"/>
<evidence type="ECO:0000313" key="1">
    <source>
        <dbReference type="EnsemblMetazoa" id="SMAR002768-PA"/>
    </source>
</evidence>
<organism evidence="1 2">
    <name type="scientific">Strigamia maritima</name>
    <name type="common">European centipede</name>
    <name type="synonym">Geophilus maritimus</name>
    <dbReference type="NCBI Taxonomy" id="126957"/>
    <lineage>
        <taxon>Eukaryota</taxon>
        <taxon>Metazoa</taxon>
        <taxon>Ecdysozoa</taxon>
        <taxon>Arthropoda</taxon>
        <taxon>Myriapoda</taxon>
        <taxon>Chilopoda</taxon>
        <taxon>Pleurostigmophora</taxon>
        <taxon>Geophilomorpha</taxon>
        <taxon>Linotaeniidae</taxon>
        <taxon>Strigamia</taxon>
    </lineage>
</organism>
<evidence type="ECO:0000313" key="2">
    <source>
        <dbReference type="Proteomes" id="UP000014500"/>
    </source>
</evidence>
<dbReference type="EnsemblMetazoa" id="SMAR002768-RA">
    <property type="protein sequence ID" value="SMAR002768-PA"/>
    <property type="gene ID" value="SMAR002768"/>
</dbReference>
<accession>T1IP26</accession>
<dbReference type="EMBL" id="JH431242">
    <property type="status" value="NOT_ANNOTATED_CDS"/>
    <property type="molecule type" value="Genomic_DNA"/>
</dbReference>
<dbReference type="AlphaFoldDB" id="T1IP26"/>
<keyword evidence="2" id="KW-1185">Reference proteome</keyword>
<name>T1IP26_STRMM</name>
<dbReference type="Proteomes" id="UP000014500">
    <property type="component" value="Unassembled WGS sequence"/>
</dbReference>
<reference evidence="1" key="2">
    <citation type="submission" date="2015-02" db="UniProtKB">
        <authorList>
            <consortium name="EnsemblMetazoa"/>
        </authorList>
    </citation>
    <scope>IDENTIFICATION</scope>
</reference>